<keyword evidence="7 9" id="KW-0472">Membrane</keyword>
<dbReference type="InterPro" id="IPR007387">
    <property type="entry name" value="TRAP_DctQ"/>
</dbReference>
<feature type="transmembrane region" description="Helical" evidence="9">
    <location>
        <begin position="136"/>
        <end position="154"/>
    </location>
</feature>
<reference evidence="11" key="1">
    <citation type="submission" date="2024-06" db="EMBL/GenBank/DDBJ databases">
        <title>Methylostella associata gen. nov., sp. nov., a novel Ancalomicrobiaceae-affiliated facultatively methylotrophic bacteria that feed on methanotrophs of the genus Methylococcus.</title>
        <authorList>
            <person name="Saltykova V."/>
            <person name="Danilova O.V."/>
            <person name="Oshkin I.Y."/>
            <person name="Belova S.E."/>
            <person name="Pimenov N.V."/>
            <person name="Dedysh S.N."/>
        </authorList>
    </citation>
    <scope>NUCLEOTIDE SEQUENCE</scope>
    <source>
        <strain evidence="11">S20</strain>
    </source>
</reference>
<feature type="transmembrane region" description="Helical" evidence="9">
    <location>
        <begin position="51"/>
        <end position="71"/>
    </location>
</feature>
<evidence type="ECO:0000256" key="4">
    <source>
        <dbReference type="ARBA" id="ARBA00022519"/>
    </source>
</evidence>
<evidence type="ECO:0000313" key="11">
    <source>
        <dbReference type="EMBL" id="XBY42816.1"/>
    </source>
</evidence>
<dbReference type="PANTHER" id="PTHR35011:SF4">
    <property type="entry name" value="SLL1102 PROTEIN"/>
    <property type="match status" value="1"/>
</dbReference>
<name>A0AAU7X5Y1_9HYPH</name>
<keyword evidence="2 9" id="KW-0813">Transport</keyword>
<evidence type="ECO:0000256" key="6">
    <source>
        <dbReference type="ARBA" id="ARBA00022989"/>
    </source>
</evidence>
<evidence type="ECO:0000256" key="8">
    <source>
        <dbReference type="ARBA" id="ARBA00038436"/>
    </source>
</evidence>
<dbReference type="PANTHER" id="PTHR35011">
    <property type="entry name" value="2,3-DIKETO-L-GULONATE TRAP TRANSPORTER SMALL PERMEASE PROTEIN YIAM"/>
    <property type="match status" value="1"/>
</dbReference>
<evidence type="ECO:0000256" key="2">
    <source>
        <dbReference type="ARBA" id="ARBA00022448"/>
    </source>
</evidence>
<dbReference type="EMBL" id="CP158568">
    <property type="protein sequence ID" value="XBY42816.1"/>
    <property type="molecule type" value="Genomic_DNA"/>
</dbReference>
<keyword evidence="5 9" id="KW-0812">Transmembrane</keyword>
<dbReference type="KEGG" id="mflg:ABS361_11850"/>
<keyword evidence="6 9" id="KW-1133">Transmembrane helix</keyword>
<gene>
    <name evidence="11" type="ORF">ABS361_11850</name>
</gene>
<comment type="subunit">
    <text evidence="9">The complex comprises the extracytoplasmic solute receptor protein and the two transmembrane proteins.</text>
</comment>
<dbReference type="GO" id="GO:0022857">
    <property type="term" value="F:transmembrane transporter activity"/>
    <property type="evidence" value="ECO:0007669"/>
    <property type="project" value="UniProtKB-UniRule"/>
</dbReference>
<dbReference type="AlphaFoldDB" id="A0AAU7X5Y1"/>
<accession>A0AAU7X5Y1</accession>
<dbReference type="InterPro" id="IPR055348">
    <property type="entry name" value="DctQ"/>
</dbReference>
<evidence type="ECO:0000256" key="5">
    <source>
        <dbReference type="ARBA" id="ARBA00022692"/>
    </source>
</evidence>
<dbReference type="GO" id="GO:0005886">
    <property type="term" value="C:plasma membrane"/>
    <property type="evidence" value="ECO:0007669"/>
    <property type="project" value="UniProtKB-SubCell"/>
</dbReference>
<keyword evidence="4 9" id="KW-0997">Cell inner membrane</keyword>
<comment type="similarity">
    <text evidence="8 9">Belongs to the TRAP transporter small permease family.</text>
</comment>
<evidence type="ECO:0000256" key="3">
    <source>
        <dbReference type="ARBA" id="ARBA00022475"/>
    </source>
</evidence>
<protein>
    <recommendedName>
        <fullName evidence="9">TRAP transporter small permease protein</fullName>
    </recommendedName>
</protein>
<evidence type="ECO:0000256" key="9">
    <source>
        <dbReference type="RuleBase" id="RU369079"/>
    </source>
</evidence>
<proteinExistence type="inferred from homology"/>
<keyword evidence="3" id="KW-1003">Cell membrane</keyword>
<comment type="function">
    <text evidence="9">Part of the tripartite ATP-independent periplasmic (TRAP) transport system.</text>
</comment>
<feature type="transmembrane region" description="Helical" evidence="9">
    <location>
        <begin position="21"/>
        <end position="39"/>
    </location>
</feature>
<feature type="transmembrane region" description="Helical" evidence="9">
    <location>
        <begin position="92"/>
        <end position="116"/>
    </location>
</feature>
<sequence length="199" mass="22130">MKALLTFSRAVDQINTRVGQWLSWLIVVAVLVSTTNAIIRKLFDASSNSWLELQWVLFGAVFLLCSPWTLIQNEHIRIDIVNQLLPRATRNWIDLIGHVLFLLPMALVMTYTSINFFSRSYAANEQSFSAGGLPQWPAKFLILLGFAVLTVQALSEIVKRVAIMTGDLEDTHGGGGHHASAEAEAERLLAVAKAEAERR</sequence>
<organism evidence="11">
    <name type="scientific">Methyloraptor flagellatus</name>
    <dbReference type="NCBI Taxonomy" id="3162530"/>
    <lineage>
        <taxon>Bacteria</taxon>
        <taxon>Pseudomonadati</taxon>
        <taxon>Pseudomonadota</taxon>
        <taxon>Alphaproteobacteria</taxon>
        <taxon>Hyphomicrobiales</taxon>
        <taxon>Ancalomicrobiaceae</taxon>
        <taxon>Methyloraptor</taxon>
    </lineage>
</organism>
<dbReference type="RefSeq" id="WP_407047917.1">
    <property type="nucleotide sequence ID" value="NZ_CP158568.1"/>
</dbReference>
<evidence type="ECO:0000256" key="1">
    <source>
        <dbReference type="ARBA" id="ARBA00004429"/>
    </source>
</evidence>
<feature type="domain" description="Tripartite ATP-independent periplasmic transporters DctQ component" evidence="10">
    <location>
        <begin position="30"/>
        <end position="161"/>
    </location>
</feature>
<comment type="subcellular location">
    <subcellularLocation>
        <location evidence="1 9">Cell inner membrane</location>
        <topology evidence="1 9">Multi-pass membrane protein</topology>
    </subcellularLocation>
</comment>
<evidence type="ECO:0000259" key="10">
    <source>
        <dbReference type="Pfam" id="PF04290"/>
    </source>
</evidence>
<dbReference type="Pfam" id="PF04290">
    <property type="entry name" value="DctQ"/>
    <property type="match status" value="1"/>
</dbReference>
<evidence type="ECO:0000256" key="7">
    <source>
        <dbReference type="ARBA" id="ARBA00023136"/>
    </source>
</evidence>